<dbReference type="PANTHER" id="PTHR43060">
    <property type="entry name" value="3-HYDROXYISOBUTYRATE DEHYDROGENASE-LIKE 1, MITOCHONDRIAL-RELATED"/>
    <property type="match status" value="1"/>
</dbReference>
<dbReference type="GeneID" id="71855885"/>
<dbReference type="SUPFAM" id="SSF48179">
    <property type="entry name" value="6-phosphogluconate dehydrogenase C-terminal domain-like"/>
    <property type="match status" value="1"/>
</dbReference>
<dbReference type="InterPro" id="IPR008927">
    <property type="entry name" value="6-PGluconate_DH-like_C_sf"/>
</dbReference>
<evidence type="ECO:0000256" key="3">
    <source>
        <dbReference type="ARBA" id="ARBA00023027"/>
    </source>
</evidence>
<dbReference type="Gene3D" id="3.40.50.720">
    <property type="entry name" value="NAD(P)-binding Rossmann-like Domain"/>
    <property type="match status" value="1"/>
</dbReference>
<proteinExistence type="inferred from homology"/>
<dbReference type="InterPro" id="IPR036291">
    <property type="entry name" value="NAD(P)-bd_dom_sf"/>
</dbReference>
<evidence type="ECO:0000313" key="7">
    <source>
        <dbReference type="Proteomes" id="UP001595821"/>
    </source>
</evidence>
<evidence type="ECO:0000259" key="4">
    <source>
        <dbReference type="Pfam" id="PF03446"/>
    </source>
</evidence>
<dbReference type="EC" id="1.1.-.-" evidence="6"/>
<dbReference type="AlphaFoldDB" id="A0ABD5P1Q5"/>
<keyword evidence="2 6" id="KW-0560">Oxidoreductase</keyword>
<dbReference type="PROSITE" id="PS00895">
    <property type="entry name" value="3_HYDROXYISOBUT_DH"/>
    <property type="match status" value="1"/>
</dbReference>
<dbReference type="Proteomes" id="UP001595821">
    <property type="component" value="Unassembled WGS sequence"/>
</dbReference>
<feature type="domain" description="3-hydroxyisobutyrate dehydrogenase-like NAD-binding" evidence="5">
    <location>
        <begin position="168"/>
        <end position="288"/>
    </location>
</feature>
<dbReference type="InterPro" id="IPR013328">
    <property type="entry name" value="6PGD_dom2"/>
</dbReference>
<dbReference type="InterPro" id="IPR002204">
    <property type="entry name" value="3-OH-isobutyrate_DH-rel_CS"/>
</dbReference>
<dbReference type="Pfam" id="PF03446">
    <property type="entry name" value="NAD_binding_2"/>
    <property type="match status" value="1"/>
</dbReference>
<name>A0ABD5P1Q5_9EURY</name>
<comment type="caution">
    <text evidence="6">The sequence shown here is derived from an EMBL/GenBank/DDBJ whole genome shotgun (WGS) entry which is preliminary data.</text>
</comment>
<feature type="domain" description="6-phosphogluconate dehydrogenase NADP-binding" evidence="4">
    <location>
        <begin position="6"/>
        <end position="165"/>
    </location>
</feature>
<dbReference type="PIRSF" id="PIRSF000103">
    <property type="entry name" value="HIBADH"/>
    <property type="match status" value="1"/>
</dbReference>
<dbReference type="Pfam" id="PF14833">
    <property type="entry name" value="NAD_binding_11"/>
    <property type="match status" value="1"/>
</dbReference>
<dbReference type="InterPro" id="IPR029154">
    <property type="entry name" value="HIBADH-like_NADP-bd"/>
</dbReference>
<keyword evidence="3" id="KW-0520">NAD</keyword>
<evidence type="ECO:0000256" key="1">
    <source>
        <dbReference type="ARBA" id="ARBA00009080"/>
    </source>
</evidence>
<accession>A0ABD5P1Q5</accession>
<dbReference type="InterPro" id="IPR015815">
    <property type="entry name" value="HIBADH-related"/>
</dbReference>
<protein>
    <submittedName>
        <fullName evidence="6">NAD(P)-dependent oxidoreductase</fullName>
        <ecNumber evidence="6">1.1.-.-</ecNumber>
    </submittedName>
</protein>
<dbReference type="PANTHER" id="PTHR43060:SF15">
    <property type="entry name" value="3-HYDROXYISOBUTYRATE DEHYDROGENASE-LIKE 1, MITOCHONDRIAL-RELATED"/>
    <property type="match status" value="1"/>
</dbReference>
<sequence length="296" mass="31589">MSSKRRIGFIGLGIMGKPAAKNLVDAGYDVVVSDIQSDPVVELEEYGAESRETPADVAEASDAVITFLPRGEHVREVALGPDGLVEGAAEGLVLIDMSTIGPGAIRDVAADLAEEGIRTIDAPVSGSEQGAREAWMRIMIGGDEHLVEEYRELFETIGGQVTRVGETGAGQVAKICNNMIAAAEVTSLSEALVFAEKAGISQEKLVDAIEGGAAQTWALETRAEGMIDRDMEPGFFGSYMYKDLRIAVDDGEEYGAPIPLSSLNHELFKSLEEKDRGDLDFSAVVTVYEDMAGIDE</sequence>
<evidence type="ECO:0000259" key="5">
    <source>
        <dbReference type="Pfam" id="PF14833"/>
    </source>
</evidence>
<dbReference type="Gene3D" id="1.10.1040.10">
    <property type="entry name" value="N-(1-d-carboxylethyl)-l-norvaline Dehydrogenase, domain 2"/>
    <property type="match status" value="1"/>
</dbReference>
<evidence type="ECO:0000256" key="2">
    <source>
        <dbReference type="ARBA" id="ARBA00023002"/>
    </source>
</evidence>
<dbReference type="EMBL" id="JBHSDJ010000114">
    <property type="protein sequence ID" value="MFC4248098.1"/>
    <property type="molecule type" value="Genomic_DNA"/>
</dbReference>
<gene>
    <name evidence="6" type="ORF">ACFOZ7_14335</name>
</gene>
<dbReference type="RefSeq" id="WP_246975950.1">
    <property type="nucleotide sequence ID" value="NZ_CP095398.1"/>
</dbReference>
<comment type="similarity">
    <text evidence="1">Belongs to the HIBADH-related family.</text>
</comment>
<dbReference type="InterPro" id="IPR006115">
    <property type="entry name" value="6PGDH_NADP-bd"/>
</dbReference>
<dbReference type="GO" id="GO:0016491">
    <property type="term" value="F:oxidoreductase activity"/>
    <property type="evidence" value="ECO:0007669"/>
    <property type="project" value="UniProtKB-KW"/>
</dbReference>
<organism evidence="6 7">
    <name type="scientific">Natribaculum luteum</name>
    <dbReference type="NCBI Taxonomy" id="1586232"/>
    <lineage>
        <taxon>Archaea</taxon>
        <taxon>Methanobacteriati</taxon>
        <taxon>Methanobacteriota</taxon>
        <taxon>Stenosarchaea group</taxon>
        <taxon>Halobacteria</taxon>
        <taxon>Halobacteriales</taxon>
        <taxon>Natrialbaceae</taxon>
        <taxon>Natribaculum</taxon>
    </lineage>
</organism>
<reference evidence="6 7" key="1">
    <citation type="journal article" date="2014" name="Int. J. Syst. Evol. Microbiol.">
        <title>Complete genome sequence of Corynebacterium casei LMG S-19264T (=DSM 44701T), isolated from a smear-ripened cheese.</title>
        <authorList>
            <consortium name="US DOE Joint Genome Institute (JGI-PGF)"/>
            <person name="Walter F."/>
            <person name="Albersmeier A."/>
            <person name="Kalinowski J."/>
            <person name="Ruckert C."/>
        </authorList>
    </citation>
    <scope>NUCLEOTIDE SEQUENCE [LARGE SCALE GENOMIC DNA]</scope>
    <source>
        <strain evidence="6 7">IBRC-M 10912</strain>
    </source>
</reference>
<evidence type="ECO:0000313" key="6">
    <source>
        <dbReference type="EMBL" id="MFC4248098.1"/>
    </source>
</evidence>
<dbReference type="SUPFAM" id="SSF51735">
    <property type="entry name" value="NAD(P)-binding Rossmann-fold domains"/>
    <property type="match status" value="1"/>
</dbReference>